<dbReference type="EMBL" id="JANEYG010000005">
    <property type="protein sequence ID" value="KAJ8923281.1"/>
    <property type="molecule type" value="Genomic_DNA"/>
</dbReference>
<reference evidence="1 2" key="1">
    <citation type="journal article" date="2023" name="Insect Mol. Biol.">
        <title>Genome sequencing provides insights into the evolution of gene families encoding plant cell wall-degrading enzymes in longhorned beetles.</title>
        <authorList>
            <person name="Shin N.R."/>
            <person name="Okamura Y."/>
            <person name="Kirsch R."/>
            <person name="Pauchet Y."/>
        </authorList>
    </citation>
    <scope>NUCLEOTIDE SEQUENCE [LARGE SCALE GENOMIC DNA]</scope>
    <source>
        <strain evidence="1">EAD_L_NR</strain>
    </source>
</reference>
<proteinExistence type="predicted"/>
<evidence type="ECO:0000313" key="1">
    <source>
        <dbReference type="EMBL" id="KAJ8923281.1"/>
    </source>
</evidence>
<comment type="caution">
    <text evidence="1">The sequence shown here is derived from an EMBL/GenBank/DDBJ whole genome shotgun (WGS) entry which is preliminary data.</text>
</comment>
<keyword evidence="2" id="KW-1185">Reference proteome</keyword>
<gene>
    <name evidence="1" type="ORF">NQ315_001838</name>
</gene>
<protein>
    <submittedName>
        <fullName evidence="1">Uncharacterized protein</fullName>
    </submittedName>
</protein>
<name>A0AAV8W9M9_9CUCU</name>
<dbReference type="Proteomes" id="UP001159042">
    <property type="component" value="Unassembled WGS sequence"/>
</dbReference>
<dbReference type="AlphaFoldDB" id="A0AAV8W9M9"/>
<sequence length="79" mass="9388">MHNYIMLMEEYRRINFLGDEIAQTFKSAKTVELFLFACTFESINPTLRENRLHVTANVSRRLHLNDKIQDIFFSFNSIS</sequence>
<organism evidence="1 2">
    <name type="scientific">Exocentrus adspersus</name>
    <dbReference type="NCBI Taxonomy" id="1586481"/>
    <lineage>
        <taxon>Eukaryota</taxon>
        <taxon>Metazoa</taxon>
        <taxon>Ecdysozoa</taxon>
        <taxon>Arthropoda</taxon>
        <taxon>Hexapoda</taxon>
        <taxon>Insecta</taxon>
        <taxon>Pterygota</taxon>
        <taxon>Neoptera</taxon>
        <taxon>Endopterygota</taxon>
        <taxon>Coleoptera</taxon>
        <taxon>Polyphaga</taxon>
        <taxon>Cucujiformia</taxon>
        <taxon>Chrysomeloidea</taxon>
        <taxon>Cerambycidae</taxon>
        <taxon>Lamiinae</taxon>
        <taxon>Acanthocinini</taxon>
        <taxon>Exocentrus</taxon>
    </lineage>
</organism>
<accession>A0AAV8W9M9</accession>
<evidence type="ECO:0000313" key="2">
    <source>
        <dbReference type="Proteomes" id="UP001159042"/>
    </source>
</evidence>